<sequence length="68" mass="8300">MDKDNQNEVKVKNFFKKKKFEKILNYLNLDELDEQFNLNNQEINKVSNNQESNKDSYYDNKISKYVFI</sequence>
<gene>
    <name evidence="1" type="ORF">GMARGA_LOCUS8893</name>
</gene>
<evidence type="ECO:0000313" key="2">
    <source>
        <dbReference type="Proteomes" id="UP000789901"/>
    </source>
</evidence>
<dbReference type="EMBL" id="CAJVQB010004654">
    <property type="protein sequence ID" value="CAG8642015.1"/>
    <property type="molecule type" value="Genomic_DNA"/>
</dbReference>
<proteinExistence type="predicted"/>
<protein>
    <submittedName>
        <fullName evidence="1">7732_t:CDS:1</fullName>
    </submittedName>
</protein>
<organism evidence="1 2">
    <name type="scientific">Gigaspora margarita</name>
    <dbReference type="NCBI Taxonomy" id="4874"/>
    <lineage>
        <taxon>Eukaryota</taxon>
        <taxon>Fungi</taxon>
        <taxon>Fungi incertae sedis</taxon>
        <taxon>Mucoromycota</taxon>
        <taxon>Glomeromycotina</taxon>
        <taxon>Glomeromycetes</taxon>
        <taxon>Diversisporales</taxon>
        <taxon>Gigasporaceae</taxon>
        <taxon>Gigaspora</taxon>
    </lineage>
</organism>
<accession>A0ABN7UQT4</accession>
<comment type="caution">
    <text evidence="1">The sequence shown here is derived from an EMBL/GenBank/DDBJ whole genome shotgun (WGS) entry which is preliminary data.</text>
</comment>
<keyword evidence="2" id="KW-1185">Reference proteome</keyword>
<name>A0ABN7UQT4_GIGMA</name>
<dbReference type="Proteomes" id="UP000789901">
    <property type="component" value="Unassembled WGS sequence"/>
</dbReference>
<reference evidence="1 2" key="1">
    <citation type="submission" date="2021-06" db="EMBL/GenBank/DDBJ databases">
        <authorList>
            <person name="Kallberg Y."/>
            <person name="Tangrot J."/>
            <person name="Rosling A."/>
        </authorList>
    </citation>
    <scope>NUCLEOTIDE SEQUENCE [LARGE SCALE GENOMIC DNA]</scope>
    <source>
        <strain evidence="1 2">120-4 pot B 10/14</strain>
    </source>
</reference>
<evidence type="ECO:0000313" key="1">
    <source>
        <dbReference type="EMBL" id="CAG8642015.1"/>
    </source>
</evidence>